<name>A0AAD6S0D6_9AGAR</name>
<gene>
    <name evidence="1" type="ORF">C8F04DRAFT_1199676</name>
</gene>
<evidence type="ECO:0000313" key="1">
    <source>
        <dbReference type="EMBL" id="KAJ7017951.1"/>
    </source>
</evidence>
<proteinExistence type="predicted"/>
<organism evidence="1 2">
    <name type="scientific">Mycena alexandri</name>
    <dbReference type="NCBI Taxonomy" id="1745969"/>
    <lineage>
        <taxon>Eukaryota</taxon>
        <taxon>Fungi</taxon>
        <taxon>Dikarya</taxon>
        <taxon>Basidiomycota</taxon>
        <taxon>Agaricomycotina</taxon>
        <taxon>Agaricomycetes</taxon>
        <taxon>Agaricomycetidae</taxon>
        <taxon>Agaricales</taxon>
        <taxon>Marasmiineae</taxon>
        <taxon>Mycenaceae</taxon>
        <taxon>Mycena</taxon>
    </lineage>
</organism>
<comment type="caution">
    <text evidence="1">The sequence shown here is derived from an EMBL/GenBank/DDBJ whole genome shotgun (WGS) entry which is preliminary data.</text>
</comment>
<evidence type="ECO:0000313" key="2">
    <source>
        <dbReference type="Proteomes" id="UP001218188"/>
    </source>
</evidence>
<protein>
    <submittedName>
        <fullName evidence="1">Uncharacterized protein</fullName>
    </submittedName>
</protein>
<reference evidence="1" key="1">
    <citation type="submission" date="2023-03" db="EMBL/GenBank/DDBJ databases">
        <title>Massive genome expansion in bonnet fungi (Mycena s.s.) driven by repeated elements and novel gene families across ecological guilds.</title>
        <authorList>
            <consortium name="Lawrence Berkeley National Laboratory"/>
            <person name="Harder C.B."/>
            <person name="Miyauchi S."/>
            <person name="Viragh M."/>
            <person name="Kuo A."/>
            <person name="Thoen E."/>
            <person name="Andreopoulos B."/>
            <person name="Lu D."/>
            <person name="Skrede I."/>
            <person name="Drula E."/>
            <person name="Henrissat B."/>
            <person name="Morin E."/>
            <person name="Kohler A."/>
            <person name="Barry K."/>
            <person name="LaButti K."/>
            <person name="Morin E."/>
            <person name="Salamov A."/>
            <person name="Lipzen A."/>
            <person name="Mereny Z."/>
            <person name="Hegedus B."/>
            <person name="Baldrian P."/>
            <person name="Stursova M."/>
            <person name="Weitz H."/>
            <person name="Taylor A."/>
            <person name="Grigoriev I.V."/>
            <person name="Nagy L.G."/>
            <person name="Martin F."/>
            <person name="Kauserud H."/>
        </authorList>
    </citation>
    <scope>NUCLEOTIDE SEQUENCE</scope>
    <source>
        <strain evidence="1">CBHHK200</strain>
    </source>
</reference>
<dbReference type="EMBL" id="JARJCM010000369">
    <property type="protein sequence ID" value="KAJ7017951.1"/>
    <property type="molecule type" value="Genomic_DNA"/>
</dbReference>
<dbReference type="Proteomes" id="UP001218188">
    <property type="component" value="Unassembled WGS sequence"/>
</dbReference>
<accession>A0AAD6S0D6</accession>
<keyword evidence="2" id="KW-1185">Reference proteome</keyword>
<dbReference type="PROSITE" id="PS51257">
    <property type="entry name" value="PROKAR_LIPOPROTEIN"/>
    <property type="match status" value="1"/>
</dbReference>
<sequence>MEGKVRGFSCGTESKEEVILCGAVWGSVVITSCTMLAANEKTEGGRKYLLNQKLSGLKMKGTQNGNTLHNPGAGAVVAAETLEDDLLVPKLSSRGLGTYEDHGFRLFGCVLDKRKATYPRIRTKG</sequence>
<dbReference type="AlphaFoldDB" id="A0AAD6S0D6"/>